<dbReference type="AlphaFoldDB" id="A0A1Z1M388"/>
<organism evidence="2">
    <name type="scientific">Laurencieae sp</name>
    <dbReference type="NCBI Taxonomy" id="2007162"/>
    <lineage>
        <taxon>Eukaryota</taxon>
        <taxon>Rhodophyta</taxon>
        <taxon>Florideophyceae</taxon>
        <taxon>Rhodymeniophycidae</taxon>
        <taxon>Ceramiales</taxon>
        <taxon>Rhodomelaceae</taxon>
        <taxon>Laurencieae</taxon>
    </lineage>
</organism>
<feature type="domain" description="Phosphoribosyltransferase" evidence="1">
    <location>
        <begin position="31"/>
        <end position="186"/>
    </location>
</feature>
<sequence>MQLNIYKISHPIIQLLSNVAIIKSNNKVMDSYYYKNLGMLLMYEILRKYVSVQKIYIKSVYSTIQLNLINQREQYFVITDLSTTYEIVSDIKTLLPNIDIINIGYKDILNDSNSINNIQLNNQNTKIFILEKKLNSVATINTVKYLISNNKIPINDINIACIISEQNILRQLSYNYPTIKVYTTQIL</sequence>
<dbReference type="InterPro" id="IPR000836">
    <property type="entry name" value="PRTase_dom"/>
</dbReference>
<dbReference type="Pfam" id="PF14681">
    <property type="entry name" value="UPRTase"/>
    <property type="match status" value="1"/>
</dbReference>
<proteinExistence type="predicted"/>
<keyword evidence="2" id="KW-0150">Chloroplast</keyword>
<keyword evidence="2" id="KW-0328">Glycosyltransferase</keyword>
<dbReference type="InterPro" id="IPR029057">
    <property type="entry name" value="PRTase-like"/>
</dbReference>
<gene>
    <name evidence="2" type="primary">upp</name>
</gene>
<keyword evidence="2" id="KW-0934">Plastid</keyword>
<dbReference type="EMBL" id="MF101412">
    <property type="protein sequence ID" value="ARW60301.1"/>
    <property type="molecule type" value="Genomic_DNA"/>
</dbReference>
<dbReference type="SUPFAM" id="SSF53271">
    <property type="entry name" value="PRTase-like"/>
    <property type="match status" value="1"/>
</dbReference>
<keyword evidence="2" id="KW-0808">Transferase</keyword>
<evidence type="ECO:0000259" key="1">
    <source>
        <dbReference type="Pfam" id="PF14681"/>
    </source>
</evidence>
<name>A0A1Z1M388_9FLOR</name>
<dbReference type="GO" id="GO:0016757">
    <property type="term" value="F:glycosyltransferase activity"/>
    <property type="evidence" value="ECO:0007669"/>
    <property type="project" value="UniProtKB-KW"/>
</dbReference>
<dbReference type="Gene3D" id="3.40.50.2020">
    <property type="match status" value="1"/>
</dbReference>
<protein>
    <submittedName>
        <fullName evidence="2">Uracil phosphoribosyltransferase</fullName>
    </submittedName>
</protein>
<geneLocation type="chloroplast" evidence="2"/>
<evidence type="ECO:0000313" key="2">
    <source>
        <dbReference type="EMBL" id="ARW60301.1"/>
    </source>
</evidence>
<accession>A0A1Z1M388</accession>
<reference evidence="2" key="1">
    <citation type="journal article" date="2017" name="J. Phycol.">
        <title>Analysis of chloroplast genomes and a supermatrix inform reclassification of the Rhodomelaceae (Rhodophyta).</title>
        <authorList>
            <person name="Diaz-Tapia P."/>
            <person name="Maggs C.A."/>
            <person name="West J.A."/>
            <person name="Verbruggen H."/>
        </authorList>
    </citation>
    <scope>NUCLEOTIDE SEQUENCE</scope>
    <source>
        <strain evidence="2">JFC1711</strain>
    </source>
</reference>